<protein>
    <submittedName>
        <fullName evidence="1">Uncharacterized protein</fullName>
    </submittedName>
</protein>
<accession>A0A151PGA4</accession>
<dbReference type="AlphaFoldDB" id="A0A151PGA4"/>
<evidence type="ECO:0000313" key="2">
    <source>
        <dbReference type="Proteomes" id="UP000050525"/>
    </source>
</evidence>
<proteinExistence type="predicted"/>
<gene>
    <name evidence="1" type="ORF">Y1Q_0001950</name>
</gene>
<comment type="caution">
    <text evidence="1">The sequence shown here is derived from an EMBL/GenBank/DDBJ whole genome shotgun (WGS) entry which is preliminary data.</text>
</comment>
<name>A0A151PGA4_ALLMI</name>
<sequence length="73" mass="8300">MQPSSWKASLAAAAYIQRGMQPRSLENSIWLKTWIPFCQHQTSFLDLLPESVHKDMLCMCEECVANMSVPVLT</sequence>
<keyword evidence="2" id="KW-1185">Reference proteome</keyword>
<dbReference type="Proteomes" id="UP000050525">
    <property type="component" value="Unassembled WGS sequence"/>
</dbReference>
<reference evidence="1 2" key="1">
    <citation type="journal article" date="2012" name="Genome Biol.">
        <title>Sequencing three crocodilian genomes to illuminate the evolution of archosaurs and amniotes.</title>
        <authorList>
            <person name="St John J.A."/>
            <person name="Braun E.L."/>
            <person name="Isberg S.R."/>
            <person name="Miles L.G."/>
            <person name="Chong A.Y."/>
            <person name="Gongora J."/>
            <person name="Dalzell P."/>
            <person name="Moran C."/>
            <person name="Bed'hom B."/>
            <person name="Abzhanov A."/>
            <person name="Burgess S.C."/>
            <person name="Cooksey A.M."/>
            <person name="Castoe T.A."/>
            <person name="Crawford N.G."/>
            <person name="Densmore L.D."/>
            <person name="Drew J.C."/>
            <person name="Edwards S.V."/>
            <person name="Faircloth B.C."/>
            <person name="Fujita M.K."/>
            <person name="Greenwold M.J."/>
            <person name="Hoffmann F.G."/>
            <person name="Howard J.M."/>
            <person name="Iguchi T."/>
            <person name="Janes D.E."/>
            <person name="Khan S.Y."/>
            <person name="Kohno S."/>
            <person name="de Koning A.J."/>
            <person name="Lance S.L."/>
            <person name="McCarthy F.M."/>
            <person name="McCormack J.E."/>
            <person name="Merchant M.E."/>
            <person name="Peterson D.G."/>
            <person name="Pollock D.D."/>
            <person name="Pourmand N."/>
            <person name="Raney B.J."/>
            <person name="Roessler K.A."/>
            <person name="Sanford J.R."/>
            <person name="Sawyer R.H."/>
            <person name="Schmidt C.J."/>
            <person name="Triplett E.W."/>
            <person name="Tuberville T.D."/>
            <person name="Venegas-Anaya M."/>
            <person name="Howard J.T."/>
            <person name="Jarvis E.D."/>
            <person name="Guillette L.J.Jr."/>
            <person name="Glenn T.C."/>
            <person name="Green R.E."/>
            <person name="Ray D.A."/>
        </authorList>
    </citation>
    <scope>NUCLEOTIDE SEQUENCE [LARGE SCALE GENOMIC DNA]</scope>
    <source>
        <strain evidence="1">KSC_2009_1</strain>
    </source>
</reference>
<evidence type="ECO:0000313" key="1">
    <source>
        <dbReference type="EMBL" id="KYO48147.1"/>
    </source>
</evidence>
<organism evidence="1 2">
    <name type="scientific">Alligator mississippiensis</name>
    <name type="common">American alligator</name>
    <dbReference type="NCBI Taxonomy" id="8496"/>
    <lineage>
        <taxon>Eukaryota</taxon>
        <taxon>Metazoa</taxon>
        <taxon>Chordata</taxon>
        <taxon>Craniata</taxon>
        <taxon>Vertebrata</taxon>
        <taxon>Euteleostomi</taxon>
        <taxon>Archelosauria</taxon>
        <taxon>Archosauria</taxon>
        <taxon>Crocodylia</taxon>
        <taxon>Alligatoridae</taxon>
        <taxon>Alligatorinae</taxon>
        <taxon>Alligator</taxon>
    </lineage>
</organism>
<dbReference type="EMBL" id="AKHW03000257">
    <property type="protein sequence ID" value="KYO48147.1"/>
    <property type="molecule type" value="Genomic_DNA"/>
</dbReference>